<dbReference type="InterPro" id="IPR011990">
    <property type="entry name" value="TPR-like_helical_dom_sf"/>
</dbReference>
<dbReference type="KEGG" id="csee:C10C_0679"/>
<sequence>MGDLEIFEADFALLFEAGLLAIKQGDEESARKLFQSLHILNPNHYGHDLGLALISLHKMELFDAEERLNALIQGNEDNWSIKAFLSLTHMLIVLHQGSSFEVRRESLESCLKFADQVMANCEIESTRALAQSVLDWHDTLVTKSAGPLG</sequence>
<protein>
    <recommendedName>
        <fullName evidence="3">Type III secretion chaperone</fullName>
    </recommendedName>
</protein>
<dbReference type="Gene3D" id="1.25.40.10">
    <property type="entry name" value="Tetratricopeptide repeat domain"/>
    <property type="match status" value="1"/>
</dbReference>
<dbReference type="RefSeq" id="WP_108896773.1">
    <property type="nucleotide sequence ID" value="NZ_LT993738.1"/>
</dbReference>
<accession>A0A2R8FC46</accession>
<name>A0A2R8FC46_9CHLA</name>
<proteinExistence type="predicted"/>
<evidence type="ECO:0000313" key="1">
    <source>
        <dbReference type="EMBL" id="SPN73827.1"/>
    </source>
</evidence>
<organism evidence="1 2">
    <name type="scientific">Chlamydia serpentis</name>
    <dbReference type="NCBI Taxonomy" id="1967782"/>
    <lineage>
        <taxon>Bacteria</taxon>
        <taxon>Pseudomonadati</taxon>
        <taxon>Chlamydiota</taxon>
        <taxon>Chlamydiia</taxon>
        <taxon>Chlamydiales</taxon>
        <taxon>Chlamydiaceae</taxon>
        <taxon>Chlamydia/Chlamydophila group</taxon>
        <taxon>Chlamydia</taxon>
    </lineage>
</organism>
<keyword evidence="2" id="KW-1185">Reference proteome</keyword>
<gene>
    <name evidence="1" type="ORF">C10C_0679</name>
</gene>
<dbReference type="SUPFAM" id="SSF48452">
    <property type="entry name" value="TPR-like"/>
    <property type="match status" value="1"/>
</dbReference>
<dbReference type="AlphaFoldDB" id="A0A2R8FC46"/>
<evidence type="ECO:0000313" key="2">
    <source>
        <dbReference type="Proteomes" id="UP000244926"/>
    </source>
</evidence>
<reference evidence="2" key="1">
    <citation type="submission" date="2017-11" db="EMBL/GenBank/DDBJ databases">
        <authorList>
            <person name="Seth-Smith MB H."/>
        </authorList>
    </citation>
    <scope>NUCLEOTIDE SEQUENCE [LARGE SCALE GENOMIC DNA]</scope>
</reference>
<dbReference type="Proteomes" id="UP000244926">
    <property type="component" value="Chromosome I"/>
</dbReference>
<dbReference type="OrthoDB" id="20885at2"/>
<dbReference type="EMBL" id="LT993738">
    <property type="protein sequence ID" value="SPN73827.1"/>
    <property type="molecule type" value="Genomic_DNA"/>
</dbReference>
<evidence type="ECO:0008006" key="3">
    <source>
        <dbReference type="Google" id="ProtNLM"/>
    </source>
</evidence>